<protein>
    <submittedName>
        <fullName evidence="1">Uncharacterized protein</fullName>
    </submittedName>
</protein>
<reference evidence="1" key="2">
    <citation type="journal article" date="2015" name="Data Brief">
        <title>Shoot transcriptome of the giant reed, Arundo donax.</title>
        <authorList>
            <person name="Barrero R.A."/>
            <person name="Guerrero F.D."/>
            <person name="Moolhuijzen P."/>
            <person name="Goolsby J.A."/>
            <person name="Tidwell J."/>
            <person name="Bellgard S.E."/>
            <person name="Bellgard M.I."/>
        </authorList>
    </citation>
    <scope>NUCLEOTIDE SEQUENCE</scope>
    <source>
        <tissue evidence="1">Shoot tissue taken approximately 20 cm above the soil surface</tissue>
    </source>
</reference>
<dbReference type="EMBL" id="GBRH01197050">
    <property type="protein sequence ID" value="JAE00846.1"/>
    <property type="molecule type" value="Transcribed_RNA"/>
</dbReference>
<reference evidence="1" key="1">
    <citation type="submission" date="2014-09" db="EMBL/GenBank/DDBJ databases">
        <authorList>
            <person name="Magalhaes I.L.F."/>
            <person name="Oliveira U."/>
            <person name="Santos F.R."/>
            <person name="Vidigal T.H.D.A."/>
            <person name="Brescovit A.D."/>
            <person name="Santos A.J."/>
        </authorList>
    </citation>
    <scope>NUCLEOTIDE SEQUENCE</scope>
    <source>
        <tissue evidence="1">Shoot tissue taken approximately 20 cm above the soil surface</tissue>
    </source>
</reference>
<dbReference type="AlphaFoldDB" id="A0A0A9ESH8"/>
<proteinExistence type="predicted"/>
<accession>A0A0A9ESH8</accession>
<evidence type="ECO:0000313" key="1">
    <source>
        <dbReference type="EMBL" id="JAE00846.1"/>
    </source>
</evidence>
<name>A0A0A9ESH8_ARUDO</name>
<organism evidence="1">
    <name type="scientific">Arundo donax</name>
    <name type="common">Giant reed</name>
    <name type="synonym">Donax arundinaceus</name>
    <dbReference type="NCBI Taxonomy" id="35708"/>
    <lineage>
        <taxon>Eukaryota</taxon>
        <taxon>Viridiplantae</taxon>
        <taxon>Streptophyta</taxon>
        <taxon>Embryophyta</taxon>
        <taxon>Tracheophyta</taxon>
        <taxon>Spermatophyta</taxon>
        <taxon>Magnoliopsida</taxon>
        <taxon>Liliopsida</taxon>
        <taxon>Poales</taxon>
        <taxon>Poaceae</taxon>
        <taxon>PACMAD clade</taxon>
        <taxon>Arundinoideae</taxon>
        <taxon>Arundineae</taxon>
        <taxon>Arundo</taxon>
    </lineage>
</organism>
<sequence length="43" mass="4896">MRGKQKYVQPLHCSKISKALDMIEVIGHFSSQNERGNMGQQYG</sequence>